<proteinExistence type="predicted"/>
<protein>
    <submittedName>
        <fullName evidence="3">Uncharacterized protein</fullName>
    </submittedName>
</protein>
<keyword evidence="2" id="KW-1133">Transmembrane helix</keyword>
<evidence type="ECO:0000256" key="1">
    <source>
        <dbReference type="SAM" id="MobiDB-lite"/>
    </source>
</evidence>
<sequence length="313" mass="35038">MDPSAAGPAPPRAAPGRGADPAERRRRWCGITVRGALVMLFPIAVSFLFSFIFGIAGLLLGGLSSNASVSMPSTCRILSTGLDIRSSKVCELGLLNYKAKHVFYPSSNRRFRCHDDYYWASVFEVEYTEYFSGQTSYAMAEAPKEALPHNCRPDFGAVWSTTAKFKVNESYKCRYTLGSTKADIYSDKLFNCTAEDPSIIEMLKRIFVLFSKFCKSKDFSSWWMLGYAAAGVVAGVLSSILITIAVRILRGVFLAAARRAVRNHSIRVFAYRFKRACLLVAYISFVGWITLQYSKMVGLKELVLDFKLLERFL</sequence>
<keyword evidence="2" id="KW-0472">Membrane</keyword>
<feature type="transmembrane region" description="Helical" evidence="2">
    <location>
        <begin position="35"/>
        <end position="63"/>
    </location>
</feature>
<dbReference type="Gramene" id="TraesCS2A02G438400.1">
    <property type="protein sequence ID" value="TraesCS2A02G438400.1"/>
    <property type="gene ID" value="TraesCS2A02G438400"/>
</dbReference>
<dbReference type="AlphaFoldDB" id="A0A3B6B4X7"/>
<dbReference type="Gramene" id="TraesJAG2A03G00769120.1">
    <property type="protein sequence ID" value="TraesJAG2A03G00769120.1"/>
    <property type="gene ID" value="TraesJAG2A03G00769120"/>
</dbReference>
<dbReference type="GeneID" id="123190294"/>
<dbReference type="Gramene" id="TraesSTA2A03G00767460.1">
    <property type="protein sequence ID" value="TraesSTA2A03G00767460.1"/>
    <property type="gene ID" value="TraesSTA2A03G00767460"/>
</dbReference>
<dbReference type="OrthoDB" id="1922696at2759"/>
<dbReference type="Gramene" id="TraesCLE_scaffold_127914_01G000200.1">
    <property type="protein sequence ID" value="TraesCLE_scaffold_127914_01G000200.1"/>
    <property type="gene ID" value="TraesCLE_scaffold_127914_01G000200"/>
</dbReference>
<dbReference type="Gramene" id="TraesNOR2A03G00779170.1">
    <property type="protein sequence ID" value="TraesNOR2A03G00779170.1"/>
    <property type="gene ID" value="TraesNOR2A03G00779170"/>
</dbReference>
<dbReference type="PANTHER" id="PTHR36779:SF1">
    <property type="entry name" value="OS04G0600400 PROTEIN"/>
    <property type="match status" value="1"/>
</dbReference>
<dbReference type="Proteomes" id="UP000019116">
    <property type="component" value="Chromosome 2A"/>
</dbReference>
<dbReference type="Gramene" id="TraesLDM2A03G00771800.1">
    <property type="protein sequence ID" value="TraesLDM2A03G00771800.1"/>
    <property type="gene ID" value="TraesLDM2A03G00771800"/>
</dbReference>
<evidence type="ECO:0000313" key="3">
    <source>
        <dbReference type="EnsemblPlants" id="TraesCS2A02G438400.1"/>
    </source>
</evidence>
<gene>
    <name evidence="3" type="primary">LOC123190294</name>
</gene>
<dbReference type="EnsemblPlants" id="TraesCS2A02G438400.1">
    <property type="protein sequence ID" value="TraesCS2A02G438400.1"/>
    <property type="gene ID" value="TraesCS2A02G438400"/>
</dbReference>
<dbReference type="PaxDb" id="4565-Traes_2AL_086AC710D.1"/>
<dbReference type="Gramene" id="TraesWEE_scaffold_119221_01G000200.1">
    <property type="protein sequence ID" value="TraesWEE_scaffold_119221_01G000200.1"/>
    <property type="gene ID" value="TraesWEE_scaffold_119221_01G000200"/>
</dbReference>
<keyword evidence="2" id="KW-0812">Transmembrane</keyword>
<dbReference type="RefSeq" id="XP_044458843.1">
    <property type="nucleotide sequence ID" value="XM_044602908.1"/>
</dbReference>
<evidence type="ECO:0000256" key="2">
    <source>
        <dbReference type="SAM" id="Phobius"/>
    </source>
</evidence>
<dbReference type="Gramene" id="TraesLAC2A03G00773030.1">
    <property type="protein sequence ID" value="TraesLAC2A03G00773030.1"/>
    <property type="gene ID" value="TraesLAC2A03G00773030"/>
</dbReference>
<dbReference type="Gramene" id="TraesJUL2A03G00773910.1">
    <property type="protein sequence ID" value="TraesJUL2A03G00773910.1"/>
    <property type="gene ID" value="TraesJUL2A03G00773910"/>
</dbReference>
<dbReference type="Gramene" id="TraesMAC2A03G00768030.1">
    <property type="protein sequence ID" value="TraesMAC2A03G00768030.1"/>
    <property type="gene ID" value="TraesMAC2A03G00768030"/>
</dbReference>
<dbReference type="Gramene" id="TraesROB_scaffold_126905_01G000200.1">
    <property type="protein sequence ID" value="TraesROB_scaffold_126905_01G000200.1"/>
    <property type="gene ID" value="TraesROB_scaffold_126905_01G000200"/>
</dbReference>
<accession>A0A3B6B4X7</accession>
<dbReference type="STRING" id="4565.A0A3B6B4X7"/>
<dbReference type="Gramene" id="TraesARI2A03G00777430.1">
    <property type="protein sequence ID" value="TraesARI2A03G00777430.1"/>
    <property type="gene ID" value="TraesARI2A03G00777430"/>
</dbReference>
<dbReference type="Gramene" id="TraesCAD_scaffold_118013_01G000100.1">
    <property type="protein sequence ID" value="TraesCAD_scaffold_118013_01G000100.1"/>
    <property type="gene ID" value="TraesCAD_scaffold_118013_01G000100"/>
</dbReference>
<dbReference type="Gramene" id="TraesSYM2A03G00777120.1">
    <property type="protein sequence ID" value="TraesSYM2A03G00777120.1"/>
    <property type="gene ID" value="TraesSYM2A03G00777120"/>
</dbReference>
<evidence type="ECO:0000313" key="4">
    <source>
        <dbReference type="Proteomes" id="UP000019116"/>
    </source>
</evidence>
<organism evidence="3">
    <name type="scientific">Triticum aestivum</name>
    <name type="common">Wheat</name>
    <dbReference type="NCBI Taxonomy" id="4565"/>
    <lineage>
        <taxon>Eukaryota</taxon>
        <taxon>Viridiplantae</taxon>
        <taxon>Streptophyta</taxon>
        <taxon>Embryophyta</taxon>
        <taxon>Tracheophyta</taxon>
        <taxon>Spermatophyta</taxon>
        <taxon>Magnoliopsida</taxon>
        <taxon>Liliopsida</taxon>
        <taxon>Poales</taxon>
        <taxon>Poaceae</taxon>
        <taxon>BOP clade</taxon>
        <taxon>Pooideae</taxon>
        <taxon>Triticodae</taxon>
        <taxon>Triticeae</taxon>
        <taxon>Triticinae</taxon>
        <taxon>Triticum</taxon>
    </lineage>
</organism>
<dbReference type="OMA" id="YTDHLMG"/>
<keyword evidence="4" id="KW-1185">Reference proteome</keyword>
<feature type="transmembrane region" description="Helical" evidence="2">
    <location>
        <begin position="276"/>
        <end position="294"/>
    </location>
</feature>
<name>A0A3B6B4X7_WHEAT</name>
<reference evidence="3" key="1">
    <citation type="submission" date="2018-08" db="EMBL/GenBank/DDBJ databases">
        <authorList>
            <person name="Rossello M."/>
        </authorList>
    </citation>
    <scope>NUCLEOTIDE SEQUENCE [LARGE SCALE GENOMIC DNA]</scope>
    <source>
        <strain evidence="3">cv. Chinese Spring</strain>
    </source>
</reference>
<dbReference type="PANTHER" id="PTHR36779">
    <property type="entry name" value="OSJNBA0083N12.13 PROTEIN"/>
    <property type="match status" value="1"/>
</dbReference>
<feature type="region of interest" description="Disordered" evidence="1">
    <location>
        <begin position="1"/>
        <end position="21"/>
    </location>
</feature>
<reference evidence="3" key="2">
    <citation type="submission" date="2018-10" db="UniProtKB">
        <authorList>
            <consortium name="EnsemblPlants"/>
        </authorList>
    </citation>
    <scope>IDENTIFICATION</scope>
</reference>
<feature type="transmembrane region" description="Helical" evidence="2">
    <location>
        <begin position="222"/>
        <end position="255"/>
    </location>
</feature>
<dbReference type="Gramene" id="TraesPARA_EIv1.0_0362000.1">
    <property type="protein sequence ID" value="TraesPARA_EIv1.0_0362000.1.CDS"/>
    <property type="gene ID" value="TraesPARA_EIv1.0_0362000"/>
</dbReference>